<accession>A0A1M5HKD7</accession>
<feature type="transmembrane region" description="Helical" evidence="1">
    <location>
        <begin position="37"/>
        <end position="54"/>
    </location>
</feature>
<keyword evidence="1" id="KW-1133">Transmembrane helix</keyword>
<keyword evidence="1" id="KW-0812">Transmembrane</keyword>
<keyword evidence="1" id="KW-0472">Membrane</keyword>
<sequence length="175" mass="20750">MNEFQRKMLLDWMRKVHQLEYAHRFESIKWVKFHERIGYGAFVLSIIIAFSFRFPEVDAKTFEGLPFFLKQNFFVAFASTVVALLTGLQTFLKPNEKAEQHKNTGSNYERLRHRIEFILTTPFSKTETKNRIELIKEEWENLDAINVSDKNFGKGKDKVKTFGKYPKELDFLEDV</sequence>
<gene>
    <name evidence="2" type="ORF">SAMN04488116_0032</name>
</gene>
<dbReference type="RefSeq" id="WP_073175910.1">
    <property type="nucleotide sequence ID" value="NZ_FQWL01000001.1"/>
</dbReference>
<dbReference type="Proteomes" id="UP000184532">
    <property type="component" value="Unassembled WGS sequence"/>
</dbReference>
<evidence type="ECO:0000256" key="1">
    <source>
        <dbReference type="SAM" id="Phobius"/>
    </source>
</evidence>
<evidence type="ECO:0000313" key="2">
    <source>
        <dbReference type="EMBL" id="SHG16426.1"/>
    </source>
</evidence>
<dbReference type="OrthoDB" id="1437217at2"/>
<evidence type="ECO:0000313" key="3">
    <source>
        <dbReference type="Proteomes" id="UP000184532"/>
    </source>
</evidence>
<evidence type="ECO:0008006" key="4">
    <source>
        <dbReference type="Google" id="ProtNLM"/>
    </source>
</evidence>
<name>A0A1M5HKD7_9FLAO</name>
<dbReference type="EMBL" id="FQWL01000001">
    <property type="protein sequence ID" value="SHG16426.1"/>
    <property type="molecule type" value="Genomic_DNA"/>
</dbReference>
<reference evidence="3" key="1">
    <citation type="submission" date="2016-11" db="EMBL/GenBank/DDBJ databases">
        <authorList>
            <person name="Varghese N."/>
            <person name="Submissions S."/>
        </authorList>
    </citation>
    <scope>NUCLEOTIDE SEQUENCE [LARGE SCALE GENOMIC DNA]</scope>
    <source>
        <strain evidence="3">DSM 22638</strain>
    </source>
</reference>
<keyword evidence="3" id="KW-1185">Reference proteome</keyword>
<protein>
    <recommendedName>
        <fullName evidence="4">SMODS and SLOG-associating 2TM effector domain-containing protein</fullName>
    </recommendedName>
</protein>
<dbReference type="AlphaFoldDB" id="A0A1M5HKD7"/>
<dbReference type="NCBIfam" id="NF033632">
    <property type="entry name" value="SLATT_4"/>
    <property type="match status" value="1"/>
</dbReference>
<feature type="transmembrane region" description="Helical" evidence="1">
    <location>
        <begin position="74"/>
        <end position="92"/>
    </location>
</feature>
<proteinExistence type="predicted"/>
<dbReference type="STRING" id="570519.SAMN04488116_0032"/>
<organism evidence="2 3">
    <name type="scientific">Flagellimonas flava</name>
    <dbReference type="NCBI Taxonomy" id="570519"/>
    <lineage>
        <taxon>Bacteria</taxon>
        <taxon>Pseudomonadati</taxon>
        <taxon>Bacteroidota</taxon>
        <taxon>Flavobacteriia</taxon>
        <taxon>Flavobacteriales</taxon>
        <taxon>Flavobacteriaceae</taxon>
        <taxon>Flagellimonas</taxon>
    </lineage>
</organism>